<evidence type="ECO:0000256" key="2">
    <source>
        <dbReference type="ARBA" id="ARBA00022679"/>
    </source>
</evidence>
<evidence type="ECO:0000313" key="6">
    <source>
        <dbReference type="EMBL" id="STM15306.1"/>
    </source>
</evidence>
<gene>
    <name evidence="6" type="primary">dcm_2</name>
    <name evidence="6" type="ORF">NCTC7922_01739</name>
</gene>
<sequence>MVRIIDARRPAMFVLENVKNLKSHDKGKTFRIIMQTLDELGYDVADAEDNGPDDPKIIDGKHFLPQHRERIVLVGFRRDLNLKADFTLRDISKCFPAQRVTLAQLLDPMVEAKYILTPVLWKYLYRYAKKHQARGTASVMEWFIRTIAKRHAYAVCSLLQRWRGNFNRSRLGYGHG</sequence>
<comment type="similarity">
    <text evidence="5">Belongs to the class I-like SAM-binding methyltransferase superfamily. C5-methyltransferase family.</text>
</comment>
<keyword evidence="2 6" id="KW-0808">Transferase</keyword>
<dbReference type="Pfam" id="PF00145">
    <property type="entry name" value="DNA_methylase"/>
    <property type="match status" value="1"/>
</dbReference>
<dbReference type="AlphaFoldDB" id="A0A377D4U7"/>
<evidence type="ECO:0000256" key="5">
    <source>
        <dbReference type="RuleBase" id="RU000416"/>
    </source>
</evidence>
<dbReference type="NCBIfam" id="TIGR00675">
    <property type="entry name" value="dcm"/>
    <property type="match status" value="1"/>
</dbReference>
<dbReference type="GO" id="GO:0032259">
    <property type="term" value="P:methylation"/>
    <property type="evidence" value="ECO:0007669"/>
    <property type="project" value="UniProtKB-KW"/>
</dbReference>
<dbReference type="Gene3D" id="3.40.50.150">
    <property type="entry name" value="Vaccinia Virus protein VP39"/>
    <property type="match status" value="1"/>
</dbReference>
<name>A0A377D4U7_ECOLX</name>
<dbReference type="EMBL" id="UGFC01000006">
    <property type="protein sequence ID" value="STM15306.1"/>
    <property type="molecule type" value="Genomic_DNA"/>
</dbReference>
<dbReference type="REBASE" id="433722">
    <property type="entry name" value="M.Eco7922DcmP"/>
</dbReference>
<dbReference type="SUPFAM" id="SSF53335">
    <property type="entry name" value="S-adenosyl-L-methionine-dependent methyltransferases"/>
    <property type="match status" value="1"/>
</dbReference>
<dbReference type="EC" id="2.1.1.37" evidence="6"/>
<organism evidence="6 7">
    <name type="scientific">Escherichia coli</name>
    <dbReference type="NCBI Taxonomy" id="562"/>
    <lineage>
        <taxon>Bacteria</taxon>
        <taxon>Pseudomonadati</taxon>
        <taxon>Pseudomonadota</taxon>
        <taxon>Gammaproteobacteria</taxon>
        <taxon>Enterobacterales</taxon>
        <taxon>Enterobacteriaceae</taxon>
        <taxon>Escherichia</taxon>
    </lineage>
</organism>
<dbReference type="InterPro" id="IPR001525">
    <property type="entry name" value="C5_MeTfrase"/>
</dbReference>
<proteinExistence type="inferred from homology"/>
<dbReference type="InterPro" id="IPR029063">
    <property type="entry name" value="SAM-dependent_MTases_sf"/>
</dbReference>
<evidence type="ECO:0000313" key="7">
    <source>
        <dbReference type="Proteomes" id="UP000254174"/>
    </source>
</evidence>
<keyword evidence="3" id="KW-0680">Restriction system</keyword>
<dbReference type="Proteomes" id="UP000254174">
    <property type="component" value="Unassembled WGS sequence"/>
</dbReference>
<comment type="catalytic activity">
    <reaction evidence="4">
        <text>a 2'-deoxycytidine in DNA + S-adenosyl-L-methionine = a 5-methyl-2'-deoxycytidine in DNA + S-adenosyl-L-homocysteine + H(+)</text>
        <dbReference type="Rhea" id="RHEA:13681"/>
        <dbReference type="Rhea" id="RHEA-COMP:11369"/>
        <dbReference type="Rhea" id="RHEA-COMP:11370"/>
        <dbReference type="ChEBI" id="CHEBI:15378"/>
        <dbReference type="ChEBI" id="CHEBI:57856"/>
        <dbReference type="ChEBI" id="CHEBI:59789"/>
        <dbReference type="ChEBI" id="CHEBI:85452"/>
        <dbReference type="ChEBI" id="CHEBI:85454"/>
        <dbReference type="EC" id="2.1.1.37"/>
    </reaction>
</comment>
<evidence type="ECO:0000256" key="3">
    <source>
        <dbReference type="ARBA" id="ARBA00022747"/>
    </source>
</evidence>
<protein>
    <submittedName>
        <fullName evidence="6">DNA-cytosine methyltransferase</fullName>
        <ecNumber evidence="6">2.1.1.37</ecNumber>
    </submittedName>
</protein>
<dbReference type="PRINTS" id="PR00105">
    <property type="entry name" value="C5METTRFRASE"/>
</dbReference>
<keyword evidence="1 6" id="KW-0489">Methyltransferase</keyword>
<evidence type="ECO:0000256" key="1">
    <source>
        <dbReference type="ARBA" id="ARBA00022603"/>
    </source>
</evidence>
<accession>A0A377D4U7</accession>
<evidence type="ECO:0000256" key="4">
    <source>
        <dbReference type="ARBA" id="ARBA00047422"/>
    </source>
</evidence>
<dbReference type="GO" id="GO:0009307">
    <property type="term" value="P:DNA restriction-modification system"/>
    <property type="evidence" value="ECO:0007669"/>
    <property type="project" value="UniProtKB-KW"/>
</dbReference>
<dbReference type="GO" id="GO:0003886">
    <property type="term" value="F:DNA (cytosine-5-)-methyltransferase activity"/>
    <property type="evidence" value="ECO:0007669"/>
    <property type="project" value="UniProtKB-EC"/>
</dbReference>
<reference evidence="6 7" key="1">
    <citation type="submission" date="2018-06" db="EMBL/GenBank/DDBJ databases">
        <authorList>
            <consortium name="Pathogen Informatics"/>
            <person name="Doyle S."/>
        </authorList>
    </citation>
    <scope>NUCLEOTIDE SEQUENCE [LARGE SCALE GENOMIC DNA]</scope>
    <source>
        <strain evidence="6 7">NCTC7922</strain>
    </source>
</reference>